<dbReference type="SUPFAM" id="SSF48179">
    <property type="entry name" value="6-phosphogluconate dehydrogenase C-terminal domain-like"/>
    <property type="match status" value="1"/>
</dbReference>
<dbReference type="InterPro" id="IPR036291">
    <property type="entry name" value="NAD(P)-bd_dom_sf"/>
</dbReference>
<dbReference type="Proteomes" id="UP000316993">
    <property type="component" value="Unassembled WGS sequence"/>
</dbReference>
<dbReference type="EMBL" id="VFPV01000002">
    <property type="protein sequence ID" value="TQN03502.1"/>
    <property type="molecule type" value="Genomic_DNA"/>
</dbReference>
<evidence type="ECO:0000259" key="1">
    <source>
        <dbReference type="Pfam" id="PF02317"/>
    </source>
</evidence>
<protein>
    <submittedName>
        <fullName evidence="3">Opine dehydrogenase</fullName>
    </submittedName>
</protein>
<dbReference type="InterPro" id="IPR003421">
    <property type="entry name" value="Opine_DH"/>
</dbReference>
<evidence type="ECO:0000313" key="4">
    <source>
        <dbReference type="Proteomes" id="UP000316993"/>
    </source>
</evidence>
<name>A0A543L836_9BURK</name>
<dbReference type="Pfam" id="PF03807">
    <property type="entry name" value="F420_oxidored"/>
    <property type="match status" value="1"/>
</dbReference>
<comment type="caution">
    <text evidence="3">The sequence shown here is derived from an EMBL/GenBank/DDBJ whole genome shotgun (WGS) entry which is preliminary data.</text>
</comment>
<sequence>MRNEDGRKVNRIKVGIVGAGSIGLASAAWAAQRGHGVSVWAPSGSANALRDEPLSAMGALEATLAVGATDSAQTLAAQSDVILIAVPLNAHKAVMDALLPNLRSGQLVIVSSMGSLSSLYLYERAVARGIALCVASFGTTALTARRKGPAQVNIMTRRSQVAISCLPQTAAPQALAACEALFGDGFNVEEDPLVSSLANTSAITHVPLALFNWTRIERAENWPQYHYMTPRVSCAIEAIDAERLAVAGAFGIEVRSVKQHFSQSFKTEGDRLAGR</sequence>
<dbReference type="AlphaFoldDB" id="A0A543L836"/>
<dbReference type="Gene3D" id="1.10.1040.10">
    <property type="entry name" value="N-(1-d-carboxylethyl)-l-norvaline Dehydrogenase, domain 2"/>
    <property type="match status" value="1"/>
</dbReference>
<evidence type="ECO:0000259" key="2">
    <source>
        <dbReference type="Pfam" id="PF03807"/>
    </source>
</evidence>
<reference evidence="3 4" key="1">
    <citation type="submission" date="2019-06" db="EMBL/GenBank/DDBJ databases">
        <title>Genomic Encyclopedia of Archaeal and Bacterial Type Strains, Phase II (KMG-II): from individual species to whole genera.</title>
        <authorList>
            <person name="Goeker M."/>
        </authorList>
    </citation>
    <scope>NUCLEOTIDE SEQUENCE [LARGE SCALE GENOMIC DNA]</scope>
    <source>
        <strain evidence="3 4">DSM 7270</strain>
    </source>
</reference>
<evidence type="ECO:0000313" key="3">
    <source>
        <dbReference type="EMBL" id="TQN03502.1"/>
    </source>
</evidence>
<organism evidence="3 4">
    <name type="scientific">Acidovorax temperans</name>
    <dbReference type="NCBI Taxonomy" id="80878"/>
    <lineage>
        <taxon>Bacteria</taxon>
        <taxon>Pseudomonadati</taxon>
        <taxon>Pseudomonadota</taxon>
        <taxon>Betaproteobacteria</taxon>
        <taxon>Burkholderiales</taxon>
        <taxon>Comamonadaceae</taxon>
        <taxon>Acidovorax</taxon>
    </lineage>
</organism>
<dbReference type="InterPro" id="IPR008927">
    <property type="entry name" value="6-PGluconate_DH-like_C_sf"/>
</dbReference>
<dbReference type="InterPro" id="IPR051729">
    <property type="entry name" value="Opine/Lysopine_DH"/>
</dbReference>
<dbReference type="RefSeq" id="WP_142083226.1">
    <property type="nucleotide sequence ID" value="NZ_VFPV01000002.1"/>
</dbReference>
<accession>A0A543L836</accession>
<dbReference type="GO" id="GO:0016491">
    <property type="term" value="F:oxidoreductase activity"/>
    <property type="evidence" value="ECO:0007669"/>
    <property type="project" value="InterPro"/>
</dbReference>
<feature type="domain" description="Pyrroline-5-carboxylate reductase catalytic N-terminal" evidence="2">
    <location>
        <begin position="13"/>
        <end position="109"/>
    </location>
</feature>
<dbReference type="SUPFAM" id="SSF51735">
    <property type="entry name" value="NAD(P)-binding Rossmann-fold domains"/>
    <property type="match status" value="1"/>
</dbReference>
<proteinExistence type="predicted"/>
<dbReference type="PANTHER" id="PTHR38015">
    <property type="entry name" value="BLR6086 PROTEIN"/>
    <property type="match status" value="1"/>
</dbReference>
<dbReference type="InterPro" id="IPR013328">
    <property type="entry name" value="6PGD_dom2"/>
</dbReference>
<dbReference type="Pfam" id="PF02317">
    <property type="entry name" value="Octopine_DH"/>
    <property type="match status" value="1"/>
</dbReference>
<dbReference type="PANTHER" id="PTHR38015:SF1">
    <property type="entry name" value="OPINE DEHYDROGENASE DOMAIN-CONTAINING PROTEIN"/>
    <property type="match status" value="1"/>
</dbReference>
<dbReference type="Gene3D" id="3.40.50.720">
    <property type="entry name" value="NAD(P)-binding Rossmann-like Domain"/>
    <property type="match status" value="1"/>
</dbReference>
<feature type="domain" description="Opine dehydrogenase" evidence="1">
    <location>
        <begin position="190"/>
        <end position="268"/>
    </location>
</feature>
<gene>
    <name evidence="3" type="ORF">BDD18_2186</name>
</gene>
<dbReference type="InterPro" id="IPR028939">
    <property type="entry name" value="P5C_Rdtase_cat_N"/>
</dbReference>